<dbReference type="OrthoDB" id="20872at2759"/>
<feature type="domain" description="FYVE-type" evidence="9">
    <location>
        <begin position="498"/>
        <end position="564"/>
    </location>
</feature>
<dbReference type="Pfam" id="PF12796">
    <property type="entry name" value="Ank_2"/>
    <property type="match status" value="1"/>
</dbReference>
<dbReference type="InterPro" id="IPR000306">
    <property type="entry name" value="Znf_FYVE"/>
</dbReference>
<protein>
    <recommendedName>
        <fullName evidence="9">FYVE-type domain-containing protein</fullName>
    </recommendedName>
</protein>
<dbReference type="InterPro" id="IPR011011">
    <property type="entry name" value="Znf_FYVE_PHD"/>
</dbReference>
<keyword evidence="3 7" id="KW-0863">Zinc-finger</keyword>
<dbReference type="PROSITE" id="PS50297">
    <property type="entry name" value="ANK_REP_REGION"/>
    <property type="match status" value="1"/>
</dbReference>
<dbReference type="InterPro" id="IPR036034">
    <property type="entry name" value="PDZ_sf"/>
</dbReference>
<dbReference type="InterPro" id="IPR036770">
    <property type="entry name" value="Ankyrin_rpt-contain_sf"/>
</dbReference>
<dbReference type="SMART" id="SM00064">
    <property type="entry name" value="FYVE"/>
    <property type="match status" value="1"/>
</dbReference>
<keyword evidence="5 6" id="KW-0040">ANK repeat</keyword>
<evidence type="ECO:0000313" key="10">
    <source>
        <dbReference type="EMBL" id="CCI41127.1"/>
    </source>
</evidence>
<dbReference type="SUPFAM" id="SSF57903">
    <property type="entry name" value="FYVE/PHD zinc finger"/>
    <property type="match status" value="1"/>
</dbReference>
<dbReference type="AlphaFoldDB" id="A0A024G3I1"/>
<dbReference type="PROSITE" id="PS50088">
    <property type="entry name" value="ANK_REPEAT"/>
    <property type="match status" value="1"/>
</dbReference>
<reference evidence="10 11" key="1">
    <citation type="submission" date="2012-05" db="EMBL/GenBank/DDBJ databases">
        <title>Recombination and specialization in a pathogen metapopulation.</title>
        <authorList>
            <person name="Gardiner A."/>
            <person name="Kemen E."/>
            <person name="Schultz-Larsen T."/>
            <person name="MacLean D."/>
            <person name="Van Oosterhout C."/>
            <person name="Jones J.D.G."/>
        </authorList>
    </citation>
    <scope>NUCLEOTIDE SEQUENCE [LARGE SCALE GENOMIC DNA]</scope>
    <source>
        <strain evidence="10 11">Ac Nc2</strain>
    </source>
</reference>
<dbReference type="Proteomes" id="UP000053237">
    <property type="component" value="Unassembled WGS sequence"/>
</dbReference>
<evidence type="ECO:0000259" key="9">
    <source>
        <dbReference type="PROSITE" id="PS50178"/>
    </source>
</evidence>
<dbReference type="InterPro" id="IPR002110">
    <property type="entry name" value="Ankyrin_rpt"/>
</dbReference>
<comment type="caution">
    <text evidence="10">The sequence shown here is derived from an EMBL/GenBank/DDBJ whole genome shotgun (WGS) entry which is preliminary data.</text>
</comment>
<organism evidence="10 11">
    <name type="scientific">Albugo candida</name>
    <dbReference type="NCBI Taxonomy" id="65357"/>
    <lineage>
        <taxon>Eukaryota</taxon>
        <taxon>Sar</taxon>
        <taxon>Stramenopiles</taxon>
        <taxon>Oomycota</taxon>
        <taxon>Peronosporomycetes</taxon>
        <taxon>Albuginales</taxon>
        <taxon>Albuginaceae</taxon>
        <taxon>Albugo</taxon>
    </lineage>
</organism>
<sequence>MVEICESSGSTEYQITWEGGDLGIALIPLEKGSGVACSRLTKKGFPIGIERVSCGDILLLINAIDTTNMTFNDVVAQLQTCDLPATLTFRKPTLEAGDAIARGVSQDNELDGKRSLQGPTSPLGSTPSQQYTQKKKGKGFRPSSLFYKPSFTIPALSDGLRPSGKVIADADSDELNFLKDLADAKKAVESDENLGKASVVSNELDAESFHSTVSEEAKEHTVANLDFAEENRPRISSVESQKSDESELLDMDQPREVSYGSPASSHMSPSTLSLPPPVPVDALRDTQGKKTRTLLQELCSKGDVRGVELYDRANGLAKLMDREAKFGQSSLHLAVKSGNLSLVKYIVQHYNPISEAIKTPDEKGNTPLHFAATKCPGMVLLLLQNGACASVPNAHMLTPLIISVIKKPEDNVIISRMLLKYGANPNDVYENQTIIHTAIDMQKTQTAGVLVHAGAKLDFLDTLGRNVFEKVDRGTLRFLIAQIYFPPNVISSKVQKVCMLCNQKPAFTQRKVNCTHCGRICCPECAPLSTSSHRFPLGFPGRIQSGAANNEQKRVCKTCYKILKERDPEPKKEQNRFVRRVIGIEWDEVNSEKLVKPRAAGRRGE</sequence>
<evidence type="ECO:0000256" key="4">
    <source>
        <dbReference type="ARBA" id="ARBA00022833"/>
    </source>
</evidence>
<evidence type="ECO:0000256" key="1">
    <source>
        <dbReference type="ARBA" id="ARBA00022723"/>
    </source>
</evidence>
<proteinExistence type="predicted"/>
<keyword evidence="1" id="KW-0479">Metal-binding</keyword>
<accession>A0A024G3I1</accession>
<evidence type="ECO:0000256" key="2">
    <source>
        <dbReference type="ARBA" id="ARBA00022737"/>
    </source>
</evidence>
<dbReference type="Gene3D" id="1.25.40.20">
    <property type="entry name" value="Ankyrin repeat-containing domain"/>
    <property type="match status" value="1"/>
</dbReference>
<dbReference type="EMBL" id="CAIX01000015">
    <property type="protein sequence ID" value="CCI41127.1"/>
    <property type="molecule type" value="Genomic_DNA"/>
</dbReference>
<evidence type="ECO:0000256" key="6">
    <source>
        <dbReference type="PROSITE-ProRule" id="PRU00023"/>
    </source>
</evidence>
<feature type="compositionally biased region" description="Polar residues" evidence="8">
    <location>
        <begin position="117"/>
        <end position="132"/>
    </location>
</feature>
<dbReference type="PANTHER" id="PTHR24198">
    <property type="entry name" value="ANKYRIN REPEAT AND PROTEIN KINASE DOMAIN-CONTAINING PROTEIN"/>
    <property type="match status" value="1"/>
</dbReference>
<evidence type="ECO:0000256" key="5">
    <source>
        <dbReference type="ARBA" id="ARBA00023043"/>
    </source>
</evidence>
<dbReference type="InParanoid" id="A0A024G3I1"/>
<keyword evidence="11" id="KW-1185">Reference proteome</keyword>
<dbReference type="SUPFAM" id="SSF50156">
    <property type="entry name" value="PDZ domain-like"/>
    <property type="match status" value="1"/>
</dbReference>
<feature type="region of interest" description="Disordered" evidence="8">
    <location>
        <begin position="212"/>
        <end position="277"/>
    </location>
</feature>
<dbReference type="PANTHER" id="PTHR24198:SF165">
    <property type="entry name" value="ANKYRIN REPEAT-CONTAINING PROTEIN-RELATED"/>
    <property type="match status" value="1"/>
</dbReference>
<dbReference type="SMART" id="SM00248">
    <property type="entry name" value="ANK"/>
    <property type="match status" value="4"/>
</dbReference>
<feature type="repeat" description="ANK" evidence="6">
    <location>
        <begin position="326"/>
        <end position="349"/>
    </location>
</feature>
<dbReference type="InterPro" id="IPR017455">
    <property type="entry name" value="Znf_FYVE-rel"/>
</dbReference>
<keyword evidence="2" id="KW-0677">Repeat</keyword>
<dbReference type="SUPFAM" id="SSF48403">
    <property type="entry name" value="Ankyrin repeat"/>
    <property type="match status" value="1"/>
</dbReference>
<dbReference type="GO" id="GO:0008270">
    <property type="term" value="F:zinc ion binding"/>
    <property type="evidence" value="ECO:0007669"/>
    <property type="project" value="UniProtKB-KW"/>
</dbReference>
<gene>
    <name evidence="10" type="ORF">BN9_019110</name>
</gene>
<dbReference type="InterPro" id="IPR013083">
    <property type="entry name" value="Znf_RING/FYVE/PHD"/>
</dbReference>
<keyword evidence="4" id="KW-0862">Zinc</keyword>
<dbReference type="Pfam" id="PF01363">
    <property type="entry name" value="FYVE"/>
    <property type="match status" value="1"/>
</dbReference>
<name>A0A024G3I1_9STRA</name>
<dbReference type="Gene3D" id="2.30.42.10">
    <property type="match status" value="1"/>
</dbReference>
<dbReference type="STRING" id="65357.A0A024G3I1"/>
<evidence type="ECO:0000313" key="11">
    <source>
        <dbReference type="Proteomes" id="UP000053237"/>
    </source>
</evidence>
<evidence type="ECO:0000256" key="7">
    <source>
        <dbReference type="PROSITE-ProRule" id="PRU00091"/>
    </source>
</evidence>
<feature type="region of interest" description="Disordered" evidence="8">
    <location>
        <begin position="104"/>
        <end position="143"/>
    </location>
</feature>
<dbReference type="PROSITE" id="PS50178">
    <property type="entry name" value="ZF_FYVE"/>
    <property type="match status" value="1"/>
</dbReference>
<evidence type="ECO:0000256" key="8">
    <source>
        <dbReference type="SAM" id="MobiDB-lite"/>
    </source>
</evidence>
<dbReference type="Gene3D" id="3.30.40.10">
    <property type="entry name" value="Zinc/RING finger domain, C3HC4 (zinc finger)"/>
    <property type="match status" value="1"/>
</dbReference>
<evidence type="ECO:0000256" key="3">
    <source>
        <dbReference type="ARBA" id="ARBA00022771"/>
    </source>
</evidence>
<feature type="compositionally biased region" description="Low complexity" evidence="8">
    <location>
        <begin position="261"/>
        <end position="273"/>
    </location>
</feature>